<dbReference type="STRING" id="1121899.GCA_000430025_01658"/>
<reference evidence="2 3" key="1">
    <citation type="submission" date="2013-09" db="EMBL/GenBank/DDBJ databases">
        <authorList>
            <person name="Zeng Z."/>
            <person name="Chen C."/>
        </authorList>
    </citation>
    <scope>NUCLEOTIDE SEQUENCE [LARGE SCALE GENOMIC DNA]</scope>
    <source>
        <strain evidence="2 3">GH29-5</strain>
    </source>
</reference>
<keyword evidence="1" id="KW-1133">Transmembrane helix</keyword>
<feature type="transmembrane region" description="Helical" evidence="1">
    <location>
        <begin position="58"/>
        <end position="80"/>
    </location>
</feature>
<comment type="caution">
    <text evidence="2">The sequence shown here is derived from an EMBL/GenBank/DDBJ whole genome shotgun (WGS) entry which is preliminary data.</text>
</comment>
<evidence type="ECO:0000256" key="1">
    <source>
        <dbReference type="SAM" id="Phobius"/>
    </source>
</evidence>
<keyword evidence="3" id="KW-1185">Reference proteome</keyword>
<dbReference type="AlphaFoldDB" id="A0A0A2MFL3"/>
<accession>A0A0A2MFL3</accession>
<keyword evidence="1" id="KW-0472">Membrane</keyword>
<dbReference type="OrthoDB" id="9969351at2"/>
<name>A0A0A2MFL3_9FLAO</name>
<protein>
    <submittedName>
        <fullName evidence="2">Uncharacterized protein</fullName>
    </submittedName>
</protein>
<dbReference type="EMBL" id="JRLW01000002">
    <property type="protein sequence ID" value="KGO90396.1"/>
    <property type="molecule type" value="Genomic_DNA"/>
</dbReference>
<dbReference type="Proteomes" id="UP000030121">
    <property type="component" value="Unassembled WGS sequence"/>
</dbReference>
<evidence type="ECO:0000313" key="3">
    <source>
        <dbReference type="Proteomes" id="UP000030121"/>
    </source>
</evidence>
<organism evidence="2 3">
    <name type="scientific">Flavobacterium suncheonense GH29-5 = DSM 17707</name>
    <dbReference type="NCBI Taxonomy" id="1121899"/>
    <lineage>
        <taxon>Bacteria</taxon>
        <taxon>Pseudomonadati</taxon>
        <taxon>Bacteroidota</taxon>
        <taxon>Flavobacteriia</taxon>
        <taxon>Flavobacteriales</taxon>
        <taxon>Flavobacteriaceae</taxon>
        <taxon>Flavobacterium</taxon>
    </lineage>
</organism>
<sequence>MEQLQGLLDDKLPLLKEAGKFSVSATFKIARTVVLFSFINLVLIAYGIYFFFNNDYSHIRLAMFLGLLLIAVAATIYGGIKMYHYVMIDGARIYYDKMGDFKAKYATKVIDKFSLGIDKNLDLNQPINKIVNSVEVFTDAYGKVPKVMLKVLNFLYGKIPMADFASEIRLYLVNNEKDKAKDYLISETDRFFKETIFDQNSTRTVYIILMLNILLGLVLLFLLK</sequence>
<feature type="transmembrane region" description="Helical" evidence="1">
    <location>
        <begin position="29"/>
        <end position="52"/>
    </location>
</feature>
<dbReference type="RefSeq" id="WP_026980110.1">
    <property type="nucleotide sequence ID" value="NZ_AUCZ01000007.1"/>
</dbReference>
<evidence type="ECO:0000313" key="2">
    <source>
        <dbReference type="EMBL" id="KGO90396.1"/>
    </source>
</evidence>
<gene>
    <name evidence="2" type="ORF">Q764_02255</name>
</gene>
<proteinExistence type="predicted"/>
<keyword evidence="1" id="KW-0812">Transmembrane</keyword>
<feature type="transmembrane region" description="Helical" evidence="1">
    <location>
        <begin position="205"/>
        <end position="223"/>
    </location>
</feature>